<accession>A0AAW0IFI4</accession>
<gene>
    <name evidence="2" type="ORF">U0070_021913</name>
</gene>
<organism evidence="2 3">
    <name type="scientific">Myodes glareolus</name>
    <name type="common">Bank vole</name>
    <name type="synonym">Clethrionomys glareolus</name>
    <dbReference type="NCBI Taxonomy" id="447135"/>
    <lineage>
        <taxon>Eukaryota</taxon>
        <taxon>Metazoa</taxon>
        <taxon>Chordata</taxon>
        <taxon>Craniata</taxon>
        <taxon>Vertebrata</taxon>
        <taxon>Euteleostomi</taxon>
        <taxon>Mammalia</taxon>
        <taxon>Eutheria</taxon>
        <taxon>Euarchontoglires</taxon>
        <taxon>Glires</taxon>
        <taxon>Rodentia</taxon>
        <taxon>Myomorpha</taxon>
        <taxon>Muroidea</taxon>
        <taxon>Cricetidae</taxon>
        <taxon>Arvicolinae</taxon>
        <taxon>Myodes</taxon>
    </lineage>
</organism>
<feature type="non-terminal residue" evidence="2">
    <location>
        <position position="1"/>
    </location>
</feature>
<evidence type="ECO:0000313" key="3">
    <source>
        <dbReference type="Proteomes" id="UP001488838"/>
    </source>
</evidence>
<reference evidence="2 3" key="1">
    <citation type="journal article" date="2023" name="bioRxiv">
        <title>Conserved and derived expression patterns and positive selection on dental genes reveal complex evolutionary context of ever-growing rodent molars.</title>
        <authorList>
            <person name="Calamari Z.T."/>
            <person name="Song A."/>
            <person name="Cohen E."/>
            <person name="Akter M."/>
            <person name="Roy R.D."/>
            <person name="Hallikas O."/>
            <person name="Christensen M.M."/>
            <person name="Li P."/>
            <person name="Marangoni P."/>
            <person name="Jernvall J."/>
            <person name="Klein O.D."/>
        </authorList>
    </citation>
    <scope>NUCLEOTIDE SEQUENCE [LARGE SCALE GENOMIC DNA]</scope>
    <source>
        <strain evidence="2">V071</strain>
    </source>
</reference>
<dbReference type="EMBL" id="JBBHLL010000139">
    <property type="protein sequence ID" value="KAK7813066.1"/>
    <property type="molecule type" value="Genomic_DNA"/>
</dbReference>
<evidence type="ECO:0000256" key="1">
    <source>
        <dbReference type="SAM" id="MobiDB-lite"/>
    </source>
</evidence>
<sequence>SSQHSLLADLSLLPINDDPPDSAELFHRRGGCPQYLCQCPHGVLLPTCPKASISTEKIGLWRKQITSSKDWPRRSTRVEKVKLIMKMGNYLPCAYWQGCSRHRDGLRRFPAAQSQTNRKIEVFTLRSGCRRILEGEAFDPGQQSWRTCKGGMMKSYHPPAELRNKFCEAKSTEAGTTSQFAQNYQNKTCIEQNLFSTAALLFFGDMLSSDHHLYPDIAKDRPRDEKNFWNSNSEESTQGLTIIRDPPALASKVGIRDKSRDSDRDKSGDSDCDKSGDNRSTLYIKRESEEQFRKLMNR</sequence>
<feature type="non-terminal residue" evidence="2">
    <location>
        <position position="298"/>
    </location>
</feature>
<feature type="region of interest" description="Disordered" evidence="1">
    <location>
        <begin position="221"/>
        <end position="283"/>
    </location>
</feature>
<comment type="caution">
    <text evidence="2">The sequence shown here is derived from an EMBL/GenBank/DDBJ whole genome shotgun (WGS) entry which is preliminary data.</text>
</comment>
<dbReference type="Proteomes" id="UP001488838">
    <property type="component" value="Unassembled WGS sequence"/>
</dbReference>
<evidence type="ECO:0000313" key="2">
    <source>
        <dbReference type="EMBL" id="KAK7813066.1"/>
    </source>
</evidence>
<keyword evidence="3" id="KW-1185">Reference proteome</keyword>
<name>A0AAW0IFI4_MYOGA</name>
<protein>
    <submittedName>
        <fullName evidence="2">Uncharacterized protein</fullName>
    </submittedName>
</protein>
<feature type="compositionally biased region" description="Basic and acidic residues" evidence="1">
    <location>
        <begin position="254"/>
        <end position="277"/>
    </location>
</feature>
<proteinExistence type="predicted"/>
<feature type="compositionally biased region" description="Polar residues" evidence="1">
    <location>
        <begin position="228"/>
        <end position="240"/>
    </location>
</feature>
<dbReference type="AlphaFoldDB" id="A0AAW0IFI4"/>